<gene>
    <name evidence="7 9" type="primary">nusA</name>
    <name evidence="9" type="ORF">Hgul01_04953</name>
</gene>
<dbReference type="CDD" id="cd04455">
    <property type="entry name" value="S1_NusA"/>
    <property type="match status" value="1"/>
</dbReference>
<evidence type="ECO:0000256" key="4">
    <source>
        <dbReference type="ARBA" id="ARBA00022884"/>
    </source>
</evidence>
<keyword evidence="1 7" id="KW-0806">Transcription termination</keyword>
<dbReference type="InterPro" id="IPR012340">
    <property type="entry name" value="NA-bd_OB-fold"/>
</dbReference>
<keyword evidence="10" id="KW-1185">Reference proteome</keyword>
<dbReference type="Pfam" id="PF13184">
    <property type="entry name" value="KH_NusA_1st"/>
    <property type="match status" value="1"/>
</dbReference>
<dbReference type="SUPFAM" id="SSF69705">
    <property type="entry name" value="Transcription factor NusA, N-terminal domain"/>
    <property type="match status" value="1"/>
</dbReference>
<dbReference type="SUPFAM" id="SSF54814">
    <property type="entry name" value="Prokaryotic type KH domain (KH-domain type II)"/>
    <property type="match status" value="2"/>
</dbReference>
<dbReference type="EMBL" id="BAABRU010000033">
    <property type="protein sequence ID" value="GAA5531128.1"/>
    <property type="molecule type" value="Genomic_DNA"/>
</dbReference>
<dbReference type="CDD" id="cd22529">
    <property type="entry name" value="KH-II_NusA_rpt2"/>
    <property type="match status" value="1"/>
</dbReference>
<feature type="domain" description="S1 motif" evidence="8">
    <location>
        <begin position="138"/>
        <end position="203"/>
    </location>
</feature>
<dbReference type="CDD" id="cd02134">
    <property type="entry name" value="KH-II_NusA_rpt1"/>
    <property type="match status" value="1"/>
</dbReference>
<evidence type="ECO:0000256" key="1">
    <source>
        <dbReference type="ARBA" id="ARBA00022472"/>
    </source>
</evidence>
<dbReference type="InterPro" id="IPR010213">
    <property type="entry name" value="TF_NusA"/>
</dbReference>
<dbReference type="Pfam" id="PF22483">
    <property type="entry name" value="Mu-transpos_C_2"/>
    <property type="match status" value="1"/>
</dbReference>
<dbReference type="InterPro" id="IPR015946">
    <property type="entry name" value="KH_dom-like_a/b"/>
</dbReference>
<keyword evidence="5 7" id="KW-0805">Transcription regulation</keyword>
<keyword evidence="4 7" id="KW-0694">RNA-binding</keyword>
<accession>A0ABP9X9A4</accession>
<dbReference type="SMART" id="SM00322">
    <property type="entry name" value="KH"/>
    <property type="match status" value="2"/>
</dbReference>
<evidence type="ECO:0000256" key="6">
    <source>
        <dbReference type="ARBA" id="ARBA00023163"/>
    </source>
</evidence>
<dbReference type="Gene3D" id="3.30.1480.10">
    <property type="entry name" value="NusA, N-terminal domain"/>
    <property type="match status" value="1"/>
</dbReference>
<dbReference type="PROSITE" id="PS50084">
    <property type="entry name" value="KH_TYPE_1"/>
    <property type="match status" value="1"/>
</dbReference>
<dbReference type="Pfam" id="PF00575">
    <property type="entry name" value="S1"/>
    <property type="match status" value="1"/>
</dbReference>
<dbReference type="PROSITE" id="PS50126">
    <property type="entry name" value="S1"/>
    <property type="match status" value="1"/>
</dbReference>
<name>A0ABP9X9A4_9CHLR</name>
<protein>
    <recommendedName>
        <fullName evidence="7">Transcription termination/antitermination protein NusA</fullName>
    </recommendedName>
</protein>
<evidence type="ECO:0000256" key="3">
    <source>
        <dbReference type="ARBA" id="ARBA00022814"/>
    </source>
</evidence>
<dbReference type="InterPro" id="IPR025249">
    <property type="entry name" value="TF_NusA_KH_1st"/>
</dbReference>
<dbReference type="SUPFAM" id="SSF50249">
    <property type="entry name" value="Nucleic acid-binding proteins"/>
    <property type="match status" value="1"/>
</dbReference>
<dbReference type="InterPro" id="IPR009019">
    <property type="entry name" value="KH_sf_prok-type"/>
</dbReference>
<comment type="subcellular location">
    <subcellularLocation>
        <location evidence="7">Cytoplasm</location>
    </subcellularLocation>
</comment>
<keyword evidence="6 7" id="KW-0804">Transcription</keyword>
<dbReference type="HAMAP" id="MF_00945_B">
    <property type="entry name" value="NusA_B"/>
    <property type="match status" value="1"/>
</dbReference>
<dbReference type="PANTHER" id="PTHR22648">
    <property type="entry name" value="TRANSCRIPTION TERMINATION FACTOR NUSA"/>
    <property type="match status" value="1"/>
</dbReference>
<dbReference type="InterPro" id="IPR030842">
    <property type="entry name" value="TF_NusA_bacterial"/>
</dbReference>
<dbReference type="InterPro" id="IPR004087">
    <property type="entry name" value="KH_dom"/>
</dbReference>
<dbReference type="Proteomes" id="UP001428290">
    <property type="component" value="Unassembled WGS sequence"/>
</dbReference>
<dbReference type="InterPro" id="IPR054353">
    <property type="entry name" value="IstA-like_C"/>
</dbReference>
<comment type="similarity">
    <text evidence="7">Belongs to the NusA family.</text>
</comment>
<dbReference type="InterPro" id="IPR036555">
    <property type="entry name" value="NusA_N_sf"/>
</dbReference>
<sequence length="444" mass="49542">MKSDFYAAISQIAAERGIPRESVQDVVEQALISAYRRYLGSNPPPVDVKIELEPNTGRIRVYAEKQVVDEVMDDRFEIDIEDARNVRADVEIGETVYVESTPDDFGRIAAQTAKQVVLQRIKEVERDHIYGEYFDREGEIVTATVQRTAKGNVILEVGRAEAILPQKEQISHDNYRHGQRLKVYLMEARRDDPRGPRLVASRTHKDLIKRLFEMEVPEIYNGTVEIKSIAREPGLRSKVAVHARQEGIDPVGSCVGMRGIRIQNIVNELNGEKIDVVQWGADMRVFIANALSPAQVVEVHLDEGEKTATVVVPDKQLSLAIGKEGQNVRLAAKLVGWRIDIKSASSLLEEERAAAEAREAAASEQMLQEAALSTAKVETRKVRVDSLVTYQGRQYGPLPVELIGEEVALRAAAQKLNIYFNDKLIASYIIDDEAGDSDETDTEA</sequence>
<dbReference type="InterPro" id="IPR013735">
    <property type="entry name" value="TF_NusA_N"/>
</dbReference>
<evidence type="ECO:0000259" key="8">
    <source>
        <dbReference type="PROSITE" id="PS50126"/>
    </source>
</evidence>
<dbReference type="InterPro" id="IPR058582">
    <property type="entry name" value="KH_NusA_2nd"/>
</dbReference>
<proteinExistence type="inferred from homology"/>
<dbReference type="RefSeq" id="WP_012188032.1">
    <property type="nucleotide sequence ID" value="NZ_BAABRU010000033.1"/>
</dbReference>
<dbReference type="Pfam" id="PF26594">
    <property type="entry name" value="KH_NusA_2nd"/>
    <property type="match status" value="1"/>
</dbReference>
<dbReference type="PANTHER" id="PTHR22648:SF0">
    <property type="entry name" value="TRANSCRIPTION TERMINATION_ANTITERMINATION PROTEIN NUSA"/>
    <property type="match status" value="1"/>
</dbReference>
<evidence type="ECO:0000256" key="5">
    <source>
        <dbReference type="ARBA" id="ARBA00023015"/>
    </source>
</evidence>
<comment type="subunit">
    <text evidence="7">Monomer. Binds directly to the core enzyme of the DNA-dependent RNA polymerase and to nascent RNA.</text>
</comment>
<dbReference type="Pfam" id="PF08529">
    <property type="entry name" value="NusA_N"/>
    <property type="match status" value="1"/>
</dbReference>
<evidence type="ECO:0000313" key="9">
    <source>
        <dbReference type="EMBL" id="GAA5531128.1"/>
    </source>
</evidence>
<dbReference type="NCBIfam" id="TIGR01953">
    <property type="entry name" value="NusA"/>
    <property type="match status" value="1"/>
</dbReference>
<evidence type="ECO:0000256" key="2">
    <source>
        <dbReference type="ARBA" id="ARBA00022490"/>
    </source>
</evidence>
<evidence type="ECO:0000256" key="7">
    <source>
        <dbReference type="HAMAP-Rule" id="MF_00945"/>
    </source>
</evidence>
<evidence type="ECO:0000313" key="10">
    <source>
        <dbReference type="Proteomes" id="UP001428290"/>
    </source>
</evidence>
<keyword evidence="2 7" id="KW-0963">Cytoplasm</keyword>
<comment type="caution">
    <text evidence="9">The sequence shown here is derived from an EMBL/GenBank/DDBJ whole genome shotgun (WGS) entry which is preliminary data.</text>
</comment>
<dbReference type="Gene3D" id="2.40.50.140">
    <property type="entry name" value="Nucleic acid-binding proteins"/>
    <property type="match status" value="1"/>
</dbReference>
<dbReference type="InterPro" id="IPR003029">
    <property type="entry name" value="S1_domain"/>
</dbReference>
<organism evidence="9 10">
    <name type="scientific">Herpetosiphon gulosus</name>
    <dbReference type="NCBI Taxonomy" id="1973496"/>
    <lineage>
        <taxon>Bacteria</taxon>
        <taxon>Bacillati</taxon>
        <taxon>Chloroflexota</taxon>
        <taxon>Chloroflexia</taxon>
        <taxon>Herpetosiphonales</taxon>
        <taxon>Herpetosiphonaceae</taxon>
        <taxon>Herpetosiphon</taxon>
    </lineage>
</organism>
<reference evidence="9 10" key="1">
    <citation type="submission" date="2024-02" db="EMBL/GenBank/DDBJ databases">
        <title>Herpetosiphon gulosus NBRC 112829.</title>
        <authorList>
            <person name="Ichikawa N."/>
            <person name="Katano-Makiyama Y."/>
            <person name="Hidaka K."/>
        </authorList>
    </citation>
    <scope>NUCLEOTIDE SEQUENCE [LARGE SCALE GENOMIC DNA]</scope>
    <source>
        <strain evidence="9 10">NBRC 112829</strain>
    </source>
</reference>
<dbReference type="Gene3D" id="3.30.300.20">
    <property type="match status" value="2"/>
</dbReference>
<dbReference type="SMART" id="SM00316">
    <property type="entry name" value="S1"/>
    <property type="match status" value="1"/>
</dbReference>
<comment type="function">
    <text evidence="7">Participates in both transcription termination and antitermination.</text>
</comment>
<keyword evidence="3 7" id="KW-0889">Transcription antitermination</keyword>